<proteinExistence type="predicted"/>
<dbReference type="Pfam" id="PF05699">
    <property type="entry name" value="Dimer_Tnp_hAT"/>
    <property type="match status" value="1"/>
</dbReference>
<name>A0A284SCV4_ARMOS</name>
<evidence type="ECO:0000256" key="4">
    <source>
        <dbReference type="ARBA" id="ARBA00022833"/>
    </source>
</evidence>
<dbReference type="EMBL" id="FUEG01000071">
    <property type="protein sequence ID" value="SJL18838.1"/>
    <property type="molecule type" value="Genomic_DNA"/>
</dbReference>
<keyword evidence="4" id="KW-0862">Zinc</keyword>
<feature type="region of interest" description="Disordered" evidence="6">
    <location>
        <begin position="1"/>
        <end position="54"/>
    </location>
</feature>
<feature type="compositionally biased region" description="Low complexity" evidence="6">
    <location>
        <begin position="69"/>
        <end position="80"/>
    </location>
</feature>
<evidence type="ECO:0000256" key="1">
    <source>
        <dbReference type="ARBA" id="ARBA00004123"/>
    </source>
</evidence>
<dbReference type="InterPro" id="IPR011600">
    <property type="entry name" value="Pept_C14_caspase"/>
</dbReference>
<evidence type="ECO:0000256" key="5">
    <source>
        <dbReference type="ARBA" id="ARBA00023242"/>
    </source>
</evidence>
<feature type="domain" description="HAT C-terminal dimerisation" evidence="8">
    <location>
        <begin position="726"/>
        <end position="769"/>
    </location>
</feature>
<dbReference type="OrthoDB" id="3252425at2759"/>
<gene>
    <name evidence="9" type="ORF">ARMOST_22440</name>
</gene>
<evidence type="ECO:0000313" key="10">
    <source>
        <dbReference type="Proteomes" id="UP000219338"/>
    </source>
</evidence>
<dbReference type="PANTHER" id="PTHR46481">
    <property type="entry name" value="ZINC FINGER BED DOMAIN-CONTAINING PROTEIN 4"/>
    <property type="match status" value="1"/>
</dbReference>
<keyword evidence="3" id="KW-0863">Zinc-finger</keyword>
<dbReference type="InterPro" id="IPR052035">
    <property type="entry name" value="ZnF_BED_domain_contain"/>
</dbReference>
<protein>
    <submittedName>
        <fullName evidence="9">Uncharacterized protein</fullName>
    </submittedName>
</protein>
<dbReference type="AlphaFoldDB" id="A0A284SCV4"/>
<comment type="subcellular location">
    <subcellularLocation>
        <location evidence="1">Nucleus</location>
    </subcellularLocation>
</comment>
<evidence type="ECO:0000259" key="8">
    <source>
        <dbReference type="Pfam" id="PF05699"/>
    </source>
</evidence>
<dbReference type="Pfam" id="PF00656">
    <property type="entry name" value="Peptidase_C14"/>
    <property type="match status" value="1"/>
</dbReference>
<dbReference type="SUPFAM" id="SSF140996">
    <property type="entry name" value="Hermes dimerisation domain"/>
    <property type="match status" value="1"/>
</dbReference>
<dbReference type="GO" id="GO:0046983">
    <property type="term" value="F:protein dimerization activity"/>
    <property type="evidence" value="ECO:0007669"/>
    <property type="project" value="InterPro"/>
</dbReference>
<dbReference type="OMA" id="LWSCRIL"/>
<sequence length="1070" mass="120194">MAPGKDPADIIDGKRKRHQTERSKAAEAQAVDGSDDASTAASTTRPKKKSKIASGAKKLVKKVVNKLAPQKSSALKSSAPSAPPSLAPVATADSRHAASNIRNISSSASVKSVELPDLIEVQDSDDEEDGGSVTENGTVEEDDDAKLRRALATWNAPVYAFYSPVPSIEYCDGRKCYVWACLAKNCHHEVNRFLDTADASSTKNLRNHIKKCWGEDVLKAADEVKHLHDARKIVQTHQESAQNGSITQAFSRVKGKGKITYSHCQHTKPEACAEFVRWISESLRPFAIAKDRSFNCLMKTGRPECYIPHPSMISHDVKTVFAKSHYGLKTRTKKYNGDLNFATDAWTSPNHRPYIAVTVHFEYKGEAVSLLLDFIEVAKSHTGANLAEVFENILNEFGISDKILSITCDNTSNNDTMISILADNIPAFPGEKHHTRCFAHIINLVAKSLLNQFQPPKKKKEDATNDIERDLIELAEGLEREDLDVRLEEAEAAAGHVEKDDIDGLIDEVALLSAEDKEKWLAETRSVQMALVKASIVYKSAIKEITGDENNKLTEYELSRTEWTVLENLRDVLKVLKDATLYFSRSTPNLATVIPAMDHIDQVFATASIRNTQLSAPMRASLLVAKKMLNRYYSMTDKSDLYRIAMILHPRYKLDYFVEANWEPGWIADVRRVLCKEFDRKYKHLMDDVVVMEDEKDTNAQSLQSDNIFDNLNSLKAPKRADVRDDLDRYLSMDTELMDNPLMWWKEKQSMYPCLSRMALDYLSIPGATLHHIDTSRFWAVVISIDAYESSPLHGCVSDALLMRKLLIEDVRMPEMRIQSLIGSRNPTSPGDPLSPSRTNILKILHGLIDNPEIERNDNIIIYYTGHGSSYYCSEHSFTSEAKCQTGACPIEALCPIDRNTMDSDGHWIPDISDRELNVLFTQIAQAKGHHIMLITDCCHASSFDRMSRDSAIRMTRPTFHSSVNNMLRVADQRLKHLPDYQSILSRDWKPDMGSHVVLAACRDYQYASETAGNGGYSGIFTKTLIGVLKSGVWRQGVTYVEVTHLLNQLYSQTPVVAGDHIYDHIWYQM</sequence>
<keyword evidence="5" id="KW-0539">Nucleus</keyword>
<evidence type="ECO:0000313" key="9">
    <source>
        <dbReference type="EMBL" id="SJL18838.1"/>
    </source>
</evidence>
<feature type="region of interest" description="Disordered" evidence="6">
    <location>
        <begin position="120"/>
        <end position="142"/>
    </location>
</feature>
<organism evidence="9 10">
    <name type="scientific">Armillaria ostoyae</name>
    <name type="common">Armillaria root rot fungus</name>
    <dbReference type="NCBI Taxonomy" id="47428"/>
    <lineage>
        <taxon>Eukaryota</taxon>
        <taxon>Fungi</taxon>
        <taxon>Dikarya</taxon>
        <taxon>Basidiomycota</taxon>
        <taxon>Agaricomycotina</taxon>
        <taxon>Agaricomycetes</taxon>
        <taxon>Agaricomycetidae</taxon>
        <taxon>Agaricales</taxon>
        <taxon>Marasmiineae</taxon>
        <taxon>Physalacriaceae</taxon>
        <taxon>Armillaria</taxon>
    </lineage>
</organism>
<reference evidence="10" key="1">
    <citation type="journal article" date="2017" name="Nat. Ecol. Evol.">
        <title>Genome expansion and lineage-specific genetic innovations in the forest pathogenic fungi Armillaria.</title>
        <authorList>
            <person name="Sipos G."/>
            <person name="Prasanna A.N."/>
            <person name="Walter M.C."/>
            <person name="O'Connor E."/>
            <person name="Balint B."/>
            <person name="Krizsan K."/>
            <person name="Kiss B."/>
            <person name="Hess J."/>
            <person name="Varga T."/>
            <person name="Slot J."/>
            <person name="Riley R."/>
            <person name="Boka B."/>
            <person name="Rigling D."/>
            <person name="Barry K."/>
            <person name="Lee J."/>
            <person name="Mihaltcheva S."/>
            <person name="LaButti K."/>
            <person name="Lipzen A."/>
            <person name="Waldron R."/>
            <person name="Moloney N.M."/>
            <person name="Sperisen C."/>
            <person name="Kredics L."/>
            <person name="Vagvoelgyi C."/>
            <person name="Patrignani A."/>
            <person name="Fitzpatrick D."/>
            <person name="Nagy I."/>
            <person name="Doyle S."/>
            <person name="Anderson J.B."/>
            <person name="Grigoriev I.V."/>
            <person name="Gueldener U."/>
            <person name="Muensterkoetter M."/>
            <person name="Nagy L.G."/>
        </authorList>
    </citation>
    <scope>NUCLEOTIDE SEQUENCE [LARGE SCALE GENOMIC DNA]</scope>
    <source>
        <strain evidence="10">C18/9</strain>
    </source>
</reference>
<dbReference type="InterPro" id="IPR008906">
    <property type="entry name" value="HATC_C_dom"/>
</dbReference>
<feature type="compositionally biased region" description="Basic and acidic residues" evidence="6">
    <location>
        <begin position="1"/>
        <end position="13"/>
    </location>
</feature>
<feature type="domain" description="Peptidase C14 caspase" evidence="7">
    <location>
        <begin position="779"/>
        <end position="1047"/>
    </location>
</feature>
<dbReference type="GO" id="GO:0004197">
    <property type="term" value="F:cysteine-type endopeptidase activity"/>
    <property type="evidence" value="ECO:0007669"/>
    <property type="project" value="InterPro"/>
</dbReference>
<feature type="region of interest" description="Disordered" evidence="6">
    <location>
        <begin position="69"/>
        <end position="93"/>
    </location>
</feature>
<evidence type="ECO:0000256" key="2">
    <source>
        <dbReference type="ARBA" id="ARBA00022723"/>
    </source>
</evidence>
<evidence type="ECO:0000259" key="7">
    <source>
        <dbReference type="Pfam" id="PF00656"/>
    </source>
</evidence>
<evidence type="ECO:0000256" key="6">
    <source>
        <dbReference type="SAM" id="MobiDB-lite"/>
    </source>
</evidence>
<feature type="compositionally biased region" description="Acidic residues" evidence="6">
    <location>
        <begin position="120"/>
        <end position="130"/>
    </location>
</feature>
<dbReference type="PANTHER" id="PTHR46481:SF10">
    <property type="entry name" value="ZINC FINGER BED DOMAIN-CONTAINING PROTEIN 39"/>
    <property type="match status" value="1"/>
</dbReference>
<accession>A0A284SCV4</accession>
<dbReference type="GO" id="GO:0005634">
    <property type="term" value="C:nucleus"/>
    <property type="evidence" value="ECO:0007669"/>
    <property type="project" value="UniProtKB-SubCell"/>
</dbReference>
<dbReference type="InterPro" id="IPR012337">
    <property type="entry name" value="RNaseH-like_sf"/>
</dbReference>
<keyword evidence="10" id="KW-1185">Reference proteome</keyword>
<dbReference type="Gene3D" id="3.40.50.1460">
    <property type="match status" value="1"/>
</dbReference>
<dbReference type="Proteomes" id="UP000219338">
    <property type="component" value="Unassembled WGS sequence"/>
</dbReference>
<keyword evidence="2" id="KW-0479">Metal-binding</keyword>
<dbReference type="GO" id="GO:0008270">
    <property type="term" value="F:zinc ion binding"/>
    <property type="evidence" value="ECO:0007669"/>
    <property type="project" value="UniProtKB-KW"/>
</dbReference>
<dbReference type="SUPFAM" id="SSF53098">
    <property type="entry name" value="Ribonuclease H-like"/>
    <property type="match status" value="1"/>
</dbReference>
<dbReference type="GO" id="GO:0006508">
    <property type="term" value="P:proteolysis"/>
    <property type="evidence" value="ECO:0007669"/>
    <property type="project" value="InterPro"/>
</dbReference>
<evidence type="ECO:0000256" key="3">
    <source>
        <dbReference type="ARBA" id="ARBA00022771"/>
    </source>
</evidence>